<evidence type="ECO:0000259" key="9">
    <source>
        <dbReference type="Pfam" id="PF03007"/>
    </source>
</evidence>
<keyword evidence="3" id="KW-0808">Transferase</keyword>
<accession>A0A2J7RG65</accession>
<evidence type="ECO:0000256" key="7">
    <source>
        <dbReference type="ARBA" id="ARBA00048109"/>
    </source>
</evidence>
<keyword evidence="12" id="KW-1185">Reference proteome</keyword>
<evidence type="ECO:0000256" key="4">
    <source>
        <dbReference type="ARBA" id="ARBA00023315"/>
    </source>
</evidence>
<reference evidence="11 12" key="1">
    <citation type="submission" date="2017-12" db="EMBL/GenBank/DDBJ databases">
        <title>Hemimetabolous genomes reveal molecular basis of termite eusociality.</title>
        <authorList>
            <person name="Harrison M.C."/>
            <person name="Jongepier E."/>
            <person name="Robertson H.M."/>
            <person name="Arning N."/>
            <person name="Bitard-Feildel T."/>
            <person name="Chao H."/>
            <person name="Childers C.P."/>
            <person name="Dinh H."/>
            <person name="Doddapaneni H."/>
            <person name="Dugan S."/>
            <person name="Gowin J."/>
            <person name="Greiner C."/>
            <person name="Han Y."/>
            <person name="Hu H."/>
            <person name="Hughes D.S.T."/>
            <person name="Huylmans A.-K."/>
            <person name="Kemena C."/>
            <person name="Kremer L.P.M."/>
            <person name="Lee S.L."/>
            <person name="Lopez-Ezquerra A."/>
            <person name="Mallet L."/>
            <person name="Monroy-Kuhn J.M."/>
            <person name="Moser A."/>
            <person name="Murali S.C."/>
            <person name="Muzny D.M."/>
            <person name="Otani S."/>
            <person name="Piulachs M.-D."/>
            <person name="Poelchau M."/>
            <person name="Qu J."/>
            <person name="Schaub F."/>
            <person name="Wada-Katsumata A."/>
            <person name="Worley K.C."/>
            <person name="Xie Q."/>
            <person name="Ylla G."/>
            <person name="Poulsen M."/>
            <person name="Gibbs R.A."/>
            <person name="Schal C."/>
            <person name="Richards S."/>
            <person name="Belles X."/>
            <person name="Korb J."/>
            <person name="Bornberg-Bauer E."/>
        </authorList>
    </citation>
    <scope>NUCLEOTIDE SEQUENCE [LARGE SCALE GENOMIC DNA]</scope>
    <source>
        <tissue evidence="11">Whole body</tissue>
    </source>
</reference>
<comment type="pathway">
    <text evidence="1">Glycerolipid metabolism; triacylglycerol biosynthesis.</text>
</comment>
<name>A0A2J7RG65_9NEOP</name>
<dbReference type="EMBL" id="NEVH01004406">
    <property type="protein sequence ID" value="PNF39810.1"/>
    <property type="molecule type" value="Genomic_DNA"/>
</dbReference>
<evidence type="ECO:0000256" key="6">
    <source>
        <dbReference type="ARBA" id="ARBA00047604"/>
    </source>
</evidence>
<keyword evidence="8" id="KW-1133">Transmembrane helix</keyword>
<evidence type="ECO:0000256" key="8">
    <source>
        <dbReference type="SAM" id="Phobius"/>
    </source>
</evidence>
<evidence type="ECO:0000313" key="11">
    <source>
        <dbReference type="EMBL" id="PNF39810.1"/>
    </source>
</evidence>
<feature type="domain" description="O-acyltransferase WSD1 C-terminal" evidence="10">
    <location>
        <begin position="362"/>
        <end position="498"/>
    </location>
</feature>
<dbReference type="AlphaFoldDB" id="A0A2J7RG65"/>
<sequence>MVRGNYIKSAPIRRLRHPLEESPLWSIVGGALAGILALVVGLPVLFVVSILIPFCLLGRWLLLFIFWNRQTSADTQGEGPESVRGNDGRWLGSAWRYSVIHAVLIFEAGAGLDVTHLRKILLTRVVPLYPRLTRRPVPLPLSAGAGHCWLHDSKFCIDRHVFAGPSKLTTEKQLQDYVGHLLEEGLSNDKPPWEMHVLQSVGRHQDTVAVLRVHQSVADGMALVRILCHSLTDCQVLHVPQRPHFGALTFTLNIIRACLVGPLTLLFWLLLTTEDCNVLTQHKGWTGQVSVTWSAAITLPKVNRIKQVTRSTVNCVLLSALAGAARRLLQGCGVRQPPDMKIVLPVDLRADVTSPHLSSRLGSKLAPVVVGLPVGVEGAVPRLWAMRRNLDSLRTSADPVVVYVATAALMASVPGRAARKLLSSLTGKATLQFSSLPGPTSTLLVGGHPLKGVYPLLPAQNGLGLAVSVFTYADQVYVAIISDSTLGPAANTLLHHLHCQVSEPLLFNTYSGISLNEHLS</sequence>
<proteinExistence type="inferred from homology"/>
<dbReference type="GO" id="GO:0047196">
    <property type="term" value="F:long-chain-alcohol O-fatty-acyltransferase activity"/>
    <property type="evidence" value="ECO:0007669"/>
    <property type="project" value="UniProtKB-EC"/>
</dbReference>
<evidence type="ECO:0000256" key="1">
    <source>
        <dbReference type="ARBA" id="ARBA00004771"/>
    </source>
</evidence>
<dbReference type="InterPro" id="IPR009721">
    <property type="entry name" value="O-acyltransferase_WSD1_C"/>
</dbReference>
<dbReference type="GO" id="GO:0005886">
    <property type="term" value="C:plasma membrane"/>
    <property type="evidence" value="ECO:0007669"/>
    <property type="project" value="TreeGrafter"/>
</dbReference>
<keyword evidence="8" id="KW-0472">Membrane</keyword>
<evidence type="ECO:0000256" key="5">
    <source>
        <dbReference type="ARBA" id="ARBA00024360"/>
    </source>
</evidence>
<dbReference type="STRING" id="105785.A0A2J7RG65"/>
<comment type="catalytic activity">
    <reaction evidence="7">
        <text>an acyl-CoA + a 1,2-diacyl-sn-glycerol = a triacyl-sn-glycerol + CoA</text>
        <dbReference type="Rhea" id="RHEA:10868"/>
        <dbReference type="ChEBI" id="CHEBI:17815"/>
        <dbReference type="ChEBI" id="CHEBI:57287"/>
        <dbReference type="ChEBI" id="CHEBI:58342"/>
        <dbReference type="ChEBI" id="CHEBI:64615"/>
        <dbReference type="EC" id="2.3.1.20"/>
    </reaction>
</comment>
<dbReference type="GO" id="GO:0019432">
    <property type="term" value="P:triglyceride biosynthetic process"/>
    <property type="evidence" value="ECO:0007669"/>
    <property type="project" value="UniProtKB-UniPathway"/>
</dbReference>
<dbReference type="InterPro" id="IPR045034">
    <property type="entry name" value="O-acyltransferase_WSD1-like"/>
</dbReference>
<dbReference type="InterPro" id="IPR004255">
    <property type="entry name" value="O-acyltransferase_WSD1_N"/>
</dbReference>
<dbReference type="PANTHER" id="PTHR31650:SF1">
    <property type="entry name" value="WAX ESTER SYNTHASE_DIACYLGLYCEROL ACYLTRANSFERASE 4-RELATED"/>
    <property type="match status" value="1"/>
</dbReference>
<evidence type="ECO:0000256" key="3">
    <source>
        <dbReference type="ARBA" id="ARBA00022679"/>
    </source>
</evidence>
<keyword evidence="8" id="KW-0812">Transmembrane</keyword>
<evidence type="ECO:0000256" key="2">
    <source>
        <dbReference type="ARBA" id="ARBA00005189"/>
    </source>
</evidence>
<feature type="transmembrane region" description="Helical" evidence="8">
    <location>
        <begin position="46"/>
        <end position="67"/>
    </location>
</feature>
<gene>
    <name evidence="11" type="ORF">B7P43_G03505</name>
</gene>
<organism evidence="11 12">
    <name type="scientific">Cryptotermes secundus</name>
    <dbReference type="NCBI Taxonomy" id="105785"/>
    <lineage>
        <taxon>Eukaryota</taxon>
        <taxon>Metazoa</taxon>
        <taxon>Ecdysozoa</taxon>
        <taxon>Arthropoda</taxon>
        <taxon>Hexapoda</taxon>
        <taxon>Insecta</taxon>
        <taxon>Pterygota</taxon>
        <taxon>Neoptera</taxon>
        <taxon>Polyneoptera</taxon>
        <taxon>Dictyoptera</taxon>
        <taxon>Blattodea</taxon>
        <taxon>Blattoidea</taxon>
        <taxon>Termitoidae</taxon>
        <taxon>Kalotermitidae</taxon>
        <taxon>Cryptotermitinae</taxon>
        <taxon>Cryptotermes</taxon>
    </lineage>
</organism>
<dbReference type="Pfam" id="PF03007">
    <property type="entry name" value="WS_DGAT_cat"/>
    <property type="match status" value="1"/>
</dbReference>
<feature type="transmembrane region" description="Helical" evidence="8">
    <location>
        <begin position="23"/>
        <end position="40"/>
    </location>
</feature>
<feature type="domain" description="O-acyltransferase WSD1-like N-terminal" evidence="9">
    <location>
        <begin position="113"/>
        <end position="233"/>
    </location>
</feature>
<dbReference type="GO" id="GO:0004144">
    <property type="term" value="F:diacylglycerol O-acyltransferase activity"/>
    <property type="evidence" value="ECO:0007669"/>
    <property type="project" value="UniProtKB-EC"/>
</dbReference>
<keyword evidence="4" id="KW-0012">Acyltransferase</keyword>
<comment type="similarity">
    <text evidence="5">In the N-terminal section; belongs to the long-chain O-acyltransferase family.</text>
</comment>
<protein>
    <submittedName>
        <fullName evidence="11">Uncharacterized protein</fullName>
    </submittedName>
</protein>
<dbReference type="UniPathway" id="UPA00282"/>
<dbReference type="InParanoid" id="A0A2J7RG65"/>
<dbReference type="OrthoDB" id="619536at2759"/>
<comment type="caution">
    <text evidence="11">The sequence shown here is derived from an EMBL/GenBank/DDBJ whole genome shotgun (WGS) entry which is preliminary data.</text>
</comment>
<evidence type="ECO:0000259" key="10">
    <source>
        <dbReference type="Pfam" id="PF06974"/>
    </source>
</evidence>
<dbReference type="Proteomes" id="UP000235965">
    <property type="component" value="Unassembled WGS sequence"/>
</dbReference>
<dbReference type="Pfam" id="PF06974">
    <property type="entry name" value="WS_DGAT_C"/>
    <property type="match status" value="1"/>
</dbReference>
<comment type="pathway">
    <text evidence="2">Lipid metabolism.</text>
</comment>
<comment type="catalytic activity">
    <reaction evidence="6">
        <text>a long chain fatty alcohol + a fatty acyl-CoA = a long-chain alcohol wax ester + CoA</text>
        <dbReference type="Rhea" id="RHEA:38443"/>
        <dbReference type="ChEBI" id="CHEBI:17135"/>
        <dbReference type="ChEBI" id="CHEBI:57287"/>
        <dbReference type="ChEBI" id="CHEBI:77636"/>
        <dbReference type="ChEBI" id="CHEBI:235323"/>
        <dbReference type="EC" id="2.3.1.75"/>
    </reaction>
</comment>
<dbReference type="PANTHER" id="PTHR31650">
    <property type="entry name" value="O-ACYLTRANSFERASE (WSD1-LIKE) FAMILY PROTEIN"/>
    <property type="match status" value="1"/>
</dbReference>
<feature type="transmembrane region" description="Helical" evidence="8">
    <location>
        <begin position="250"/>
        <end position="271"/>
    </location>
</feature>
<evidence type="ECO:0000313" key="12">
    <source>
        <dbReference type="Proteomes" id="UP000235965"/>
    </source>
</evidence>